<evidence type="ECO:0000313" key="3">
    <source>
        <dbReference type="Proteomes" id="UP000789423"/>
    </source>
</evidence>
<proteinExistence type="predicted"/>
<gene>
    <name evidence="2" type="ORF">BACCIP111899_00472</name>
</gene>
<organism evidence="2 3">
    <name type="scientific">Bacillus rhizoplanae</name>
    <dbReference type="NCBI Taxonomy" id="2880966"/>
    <lineage>
        <taxon>Bacteria</taxon>
        <taxon>Bacillati</taxon>
        <taxon>Bacillota</taxon>
        <taxon>Bacilli</taxon>
        <taxon>Bacillales</taxon>
        <taxon>Bacillaceae</taxon>
        <taxon>Bacillus</taxon>
    </lineage>
</organism>
<evidence type="ECO:0000259" key="1">
    <source>
        <dbReference type="Pfam" id="PF22658"/>
    </source>
</evidence>
<dbReference type="Proteomes" id="UP000789423">
    <property type="component" value="Unassembled WGS sequence"/>
</dbReference>
<dbReference type="InterPro" id="IPR029068">
    <property type="entry name" value="Glyas_Bleomycin-R_OHBP_Dase"/>
</dbReference>
<dbReference type="EMBL" id="CAKJTI010000002">
    <property type="protein sequence ID" value="CAG9611300.1"/>
    <property type="molecule type" value="Genomic_DNA"/>
</dbReference>
<dbReference type="Gene3D" id="3.10.180.10">
    <property type="entry name" value="2,3-Dihydroxybiphenyl 1,2-Dioxygenase, domain 1"/>
    <property type="match status" value="1"/>
</dbReference>
<reference evidence="2 3" key="1">
    <citation type="submission" date="2021-10" db="EMBL/GenBank/DDBJ databases">
        <authorList>
            <person name="Criscuolo A."/>
        </authorList>
    </citation>
    <scope>NUCLEOTIDE SEQUENCE [LARGE SCALE GENOMIC DNA]</scope>
    <source>
        <strain evidence="3">CIP 111899</strain>
    </source>
</reference>
<keyword evidence="3" id="KW-1185">Reference proteome</keyword>
<comment type="caution">
    <text evidence="2">The sequence shown here is derived from an EMBL/GenBank/DDBJ whole genome shotgun (WGS) entry which is preliminary data.</text>
</comment>
<accession>A0ABM8Y6I0</accession>
<evidence type="ECO:0000313" key="2">
    <source>
        <dbReference type="EMBL" id="CAG9611300.1"/>
    </source>
</evidence>
<name>A0ABM8Y6I0_9BACI</name>
<dbReference type="Pfam" id="PF22658">
    <property type="entry name" value="YycE-like_N"/>
    <property type="match status" value="1"/>
</dbReference>
<feature type="domain" description="YycE-like N-terminal" evidence="1">
    <location>
        <begin position="7"/>
        <end position="44"/>
    </location>
</feature>
<sequence length="68" mass="8369">MKKWVQFRIARPTDKFEEVIQFYEEGLGLKRIGEFHNHEDYDGVTWCRISFRVYKAYKWKSMSCSNKR</sequence>
<dbReference type="InterPro" id="IPR058998">
    <property type="entry name" value="YycE-like_N"/>
</dbReference>
<protein>
    <recommendedName>
        <fullName evidence="1">YycE-like N-terminal domain-containing protein</fullName>
    </recommendedName>
</protein>